<dbReference type="InterPro" id="IPR001810">
    <property type="entry name" value="F-box_dom"/>
</dbReference>
<keyword evidence="1" id="KW-0853">WD repeat</keyword>
<dbReference type="InterPro" id="IPR052301">
    <property type="entry name" value="SCF_F-box/WD-repeat"/>
</dbReference>
<sequence>MRLLSLPEDVLLLILSLLEKHDLAAVARCCHRFRSLSAFDCVWRSHARAALHAPFRSGGLPLKECVRISRNWQAGRCSQHNLLGWRDILLPWLLLHADRLYISQASDVVSYGLRQDGLFARRPLAIHRSPSNPTSHRGVPKPFPDVCRFLVFDNEAVIAGCSDGTLRMHGPSGKLRALVQVHDQEISSLDARPGVLLSGSRDHTAKVWSLAKDAVGECLLTVPVGDRVWSVGFNPNMSSFVTGSACLQDRSPLKVWDLERGDMMGILGVGFQHGASVMGLMYESHATLLSWGHDTYIRLWDTRVSMRQCVQRWEEPHDSALYCVQSDRNNLLVSGSAYYGVVRLWDKRQTRCLHMFSLSSPVSSPVYSLALGTAHLYAAIARYVILLDFK</sequence>
<dbReference type="Gene3D" id="1.20.1280.50">
    <property type="match status" value="1"/>
</dbReference>
<dbReference type="SUPFAM" id="SSF81383">
    <property type="entry name" value="F-box domain"/>
    <property type="match status" value="1"/>
</dbReference>
<feature type="domain" description="F-box" evidence="2">
    <location>
        <begin position="1"/>
        <end position="46"/>
    </location>
</feature>
<reference evidence="3" key="2">
    <citation type="submission" date="2025-09" db="UniProtKB">
        <authorList>
            <consortium name="Ensembl"/>
        </authorList>
    </citation>
    <scope>IDENTIFICATION</scope>
</reference>
<dbReference type="OMA" id="LTHFDMV"/>
<dbReference type="Pfam" id="PF12937">
    <property type="entry name" value="F-box-like"/>
    <property type="match status" value="1"/>
</dbReference>
<dbReference type="SMART" id="SM00320">
    <property type="entry name" value="WD40"/>
    <property type="match status" value="4"/>
</dbReference>
<keyword evidence="4" id="KW-1185">Reference proteome</keyword>
<dbReference type="Pfam" id="PF00400">
    <property type="entry name" value="WD40"/>
    <property type="match status" value="2"/>
</dbReference>
<dbReference type="FunFam" id="2.130.10.10:FF:002194">
    <property type="entry name" value="Uncharacterized protein"/>
    <property type="match status" value="1"/>
</dbReference>
<organism evidence="3 4">
    <name type="scientific">Eptatretus burgeri</name>
    <name type="common">Inshore hagfish</name>
    <dbReference type="NCBI Taxonomy" id="7764"/>
    <lineage>
        <taxon>Eukaryota</taxon>
        <taxon>Metazoa</taxon>
        <taxon>Chordata</taxon>
        <taxon>Craniata</taxon>
        <taxon>Vertebrata</taxon>
        <taxon>Cyclostomata</taxon>
        <taxon>Myxini</taxon>
        <taxon>Myxiniformes</taxon>
        <taxon>Myxinidae</taxon>
        <taxon>Eptatretinae</taxon>
        <taxon>Eptatretus</taxon>
    </lineage>
</organism>
<proteinExistence type="predicted"/>
<accession>A0A8C4QJG4</accession>
<dbReference type="SMART" id="SM00256">
    <property type="entry name" value="FBOX"/>
    <property type="match status" value="1"/>
</dbReference>
<dbReference type="AlphaFoldDB" id="A0A8C4QJG4"/>
<evidence type="ECO:0000313" key="3">
    <source>
        <dbReference type="Ensembl" id="ENSEBUP00000015836.1"/>
    </source>
</evidence>
<dbReference type="InterPro" id="IPR015943">
    <property type="entry name" value="WD40/YVTN_repeat-like_dom_sf"/>
</dbReference>
<dbReference type="GO" id="GO:0031146">
    <property type="term" value="P:SCF-dependent proteasomal ubiquitin-dependent protein catabolic process"/>
    <property type="evidence" value="ECO:0007669"/>
    <property type="project" value="TreeGrafter"/>
</dbReference>
<dbReference type="SUPFAM" id="SSF50978">
    <property type="entry name" value="WD40 repeat-like"/>
    <property type="match status" value="1"/>
</dbReference>
<dbReference type="GO" id="GO:0019005">
    <property type="term" value="C:SCF ubiquitin ligase complex"/>
    <property type="evidence" value="ECO:0007669"/>
    <property type="project" value="TreeGrafter"/>
</dbReference>
<dbReference type="Ensembl" id="ENSEBUT00000016412.1">
    <property type="protein sequence ID" value="ENSEBUP00000015836.1"/>
    <property type="gene ID" value="ENSEBUG00000009964.1"/>
</dbReference>
<dbReference type="InterPro" id="IPR001680">
    <property type="entry name" value="WD40_rpt"/>
</dbReference>
<dbReference type="PROSITE" id="PS50181">
    <property type="entry name" value="FBOX"/>
    <property type="match status" value="1"/>
</dbReference>
<dbReference type="Proteomes" id="UP000694388">
    <property type="component" value="Unplaced"/>
</dbReference>
<dbReference type="Gene3D" id="2.130.10.10">
    <property type="entry name" value="YVTN repeat-like/Quinoprotein amine dehydrogenase"/>
    <property type="match status" value="1"/>
</dbReference>
<reference evidence="3" key="1">
    <citation type="submission" date="2025-08" db="UniProtKB">
        <authorList>
            <consortium name="Ensembl"/>
        </authorList>
    </citation>
    <scope>IDENTIFICATION</scope>
</reference>
<evidence type="ECO:0000259" key="2">
    <source>
        <dbReference type="PROSITE" id="PS50181"/>
    </source>
</evidence>
<dbReference type="PROSITE" id="PS50082">
    <property type="entry name" value="WD_REPEATS_2"/>
    <property type="match status" value="1"/>
</dbReference>
<name>A0A8C4QJG4_EPTBU</name>
<evidence type="ECO:0000313" key="4">
    <source>
        <dbReference type="Proteomes" id="UP000694388"/>
    </source>
</evidence>
<dbReference type="PANTHER" id="PTHR14381">
    <property type="entry name" value="DACTYLIN"/>
    <property type="match status" value="1"/>
</dbReference>
<dbReference type="GeneTree" id="ENSGT00390000005029"/>
<evidence type="ECO:0000256" key="1">
    <source>
        <dbReference type="PROSITE-ProRule" id="PRU00221"/>
    </source>
</evidence>
<dbReference type="PANTHER" id="PTHR14381:SF1">
    <property type="entry name" value="F-BOX_WD REPEAT-CONTAINING PROTEIN 4"/>
    <property type="match status" value="1"/>
</dbReference>
<dbReference type="InterPro" id="IPR036047">
    <property type="entry name" value="F-box-like_dom_sf"/>
</dbReference>
<protein>
    <submittedName>
        <fullName evidence="3">F-box and WD repeat domain containing 4</fullName>
    </submittedName>
</protein>
<feature type="repeat" description="WD" evidence="1">
    <location>
        <begin position="179"/>
        <end position="210"/>
    </location>
</feature>
<dbReference type="InterPro" id="IPR036322">
    <property type="entry name" value="WD40_repeat_dom_sf"/>
</dbReference>